<evidence type="ECO:0000313" key="5">
    <source>
        <dbReference type="EMBL" id="CCU82650.1"/>
    </source>
</evidence>
<gene>
    <name evidence="5" type="ORF">BGHDH14_bgh02269</name>
</gene>
<dbReference type="EMBL" id="CAUH01006737">
    <property type="protein sequence ID" value="CCU82650.1"/>
    <property type="molecule type" value="Genomic_DNA"/>
</dbReference>
<feature type="repeat" description="RCC1" evidence="2">
    <location>
        <begin position="448"/>
        <end position="504"/>
    </location>
</feature>
<keyword evidence="6" id="KW-1185">Reference proteome</keyword>
<evidence type="ECO:0000256" key="1">
    <source>
        <dbReference type="ARBA" id="ARBA00022737"/>
    </source>
</evidence>
<dbReference type="SUPFAM" id="SSF54695">
    <property type="entry name" value="POZ domain"/>
    <property type="match status" value="1"/>
</dbReference>
<feature type="repeat" description="RCC1" evidence="2">
    <location>
        <begin position="334"/>
        <end position="387"/>
    </location>
</feature>
<organism evidence="5 6">
    <name type="scientific">Blumeria graminis f. sp. hordei (strain DH14)</name>
    <name type="common">Barley powdery mildew</name>
    <name type="synonym">Oidium monilioides f. sp. hordei</name>
    <dbReference type="NCBI Taxonomy" id="546991"/>
    <lineage>
        <taxon>Eukaryota</taxon>
        <taxon>Fungi</taxon>
        <taxon>Dikarya</taxon>
        <taxon>Ascomycota</taxon>
        <taxon>Pezizomycotina</taxon>
        <taxon>Leotiomycetes</taxon>
        <taxon>Erysiphales</taxon>
        <taxon>Erysiphaceae</taxon>
        <taxon>Blumeria</taxon>
        <taxon>Blumeria hordei</taxon>
    </lineage>
</organism>
<dbReference type="PROSITE" id="PS50012">
    <property type="entry name" value="RCC1_3"/>
    <property type="match status" value="3"/>
</dbReference>
<dbReference type="Gene3D" id="2.130.10.30">
    <property type="entry name" value="Regulator of chromosome condensation 1/beta-lactamase-inhibitor protein II"/>
    <property type="match status" value="1"/>
</dbReference>
<dbReference type="Pfam" id="PF13540">
    <property type="entry name" value="RCC1_2"/>
    <property type="match status" value="1"/>
</dbReference>
<dbReference type="PANTHER" id="PTHR22872:SF2">
    <property type="entry name" value="INHIBITOR OF BRUTON TYROSINE KINASE"/>
    <property type="match status" value="1"/>
</dbReference>
<dbReference type="Proteomes" id="UP000015441">
    <property type="component" value="Unassembled WGS sequence"/>
</dbReference>
<reference evidence="5 6" key="1">
    <citation type="journal article" date="2010" name="Science">
        <title>Genome expansion and gene loss in powdery mildew fungi reveal tradeoffs in extreme parasitism.</title>
        <authorList>
            <person name="Spanu P.D."/>
            <person name="Abbott J.C."/>
            <person name="Amselem J."/>
            <person name="Burgis T.A."/>
            <person name="Soanes D.M."/>
            <person name="Stueber K."/>
            <person name="Ver Loren van Themaat E."/>
            <person name="Brown J.K.M."/>
            <person name="Butcher S.A."/>
            <person name="Gurr S.J."/>
            <person name="Lebrun M.-H."/>
            <person name="Ridout C.J."/>
            <person name="Schulze-Lefert P."/>
            <person name="Talbot N.J."/>
            <person name="Ahmadinejad N."/>
            <person name="Ametz C."/>
            <person name="Barton G.R."/>
            <person name="Benjdia M."/>
            <person name="Bidzinski P."/>
            <person name="Bindschedler L.V."/>
            <person name="Both M."/>
            <person name="Brewer M.T."/>
            <person name="Cadle-Davidson L."/>
            <person name="Cadle-Davidson M.M."/>
            <person name="Collemare J."/>
            <person name="Cramer R."/>
            <person name="Frenkel O."/>
            <person name="Godfrey D."/>
            <person name="Harriman J."/>
            <person name="Hoede C."/>
            <person name="King B.C."/>
            <person name="Klages S."/>
            <person name="Kleemann J."/>
            <person name="Knoll D."/>
            <person name="Koti P.S."/>
            <person name="Kreplak J."/>
            <person name="Lopez-Ruiz F.J."/>
            <person name="Lu X."/>
            <person name="Maekawa T."/>
            <person name="Mahanil S."/>
            <person name="Micali C."/>
            <person name="Milgroom M.G."/>
            <person name="Montana G."/>
            <person name="Noir S."/>
            <person name="O'Connell R.J."/>
            <person name="Oberhaensli S."/>
            <person name="Parlange F."/>
            <person name="Pedersen C."/>
            <person name="Quesneville H."/>
            <person name="Reinhardt R."/>
            <person name="Rott M."/>
            <person name="Sacristan S."/>
            <person name="Schmidt S.M."/>
            <person name="Schoen M."/>
            <person name="Skamnioti P."/>
            <person name="Sommer H."/>
            <person name="Stephens A."/>
            <person name="Takahara H."/>
            <person name="Thordal-Christensen H."/>
            <person name="Vigouroux M."/>
            <person name="Wessling R."/>
            <person name="Wicker T."/>
            <person name="Panstruga R."/>
        </authorList>
    </citation>
    <scope>NUCLEOTIDE SEQUENCE [LARGE SCALE GENOMIC DNA]</scope>
    <source>
        <strain evidence="5">DH14</strain>
    </source>
</reference>
<dbReference type="PROSITE" id="PS50097">
    <property type="entry name" value="BTB"/>
    <property type="match status" value="1"/>
</dbReference>
<protein>
    <recommendedName>
        <fullName evidence="4">BTB domain-containing protein</fullName>
    </recommendedName>
</protein>
<dbReference type="SMART" id="SM00248">
    <property type="entry name" value="ANK"/>
    <property type="match status" value="2"/>
</dbReference>
<dbReference type="SUPFAM" id="SSF48403">
    <property type="entry name" value="Ankyrin repeat"/>
    <property type="match status" value="1"/>
</dbReference>
<feature type="region of interest" description="Disordered" evidence="3">
    <location>
        <begin position="1337"/>
        <end position="1399"/>
    </location>
</feature>
<dbReference type="OrthoDB" id="1893551at2759"/>
<comment type="caution">
    <text evidence="5">The sequence shown here is derived from an EMBL/GenBank/DDBJ whole genome shotgun (WGS) entry which is preliminary data.</text>
</comment>
<dbReference type="SUPFAM" id="SSF50985">
    <property type="entry name" value="RCC1/BLIP-II"/>
    <property type="match status" value="1"/>
</dbReference>
<feature type="compositionally biased region" description="Basic and acidic residues" evidence="3">
    <location>
        <begin position="217"/>
        <end position="226"/>
    </location>
</feature>
<feature type="compositionally biased region" description="Polar residues" evidence="3">
    <location>
        <begin position="1349"/>
        <end position="1399"/>
    </location>
</feature>
<feature type="compositionally biased region" description="Basic residues" evidence="3">
    <location>
        <begin position="1523"/>
        <end position="1542"/>
    </location>
</feature>
<dbReference type="InterPro" id="IPR000210">
    <property type="entry name" value="BTB/POZ_dom"/>
</dbReference>
<dbReference type="InterPro" id="IPR036770">
    <property type="entry name" value="Ankyrin_rpt-contain_sf"/>
</dbReference>
<dbReference type="InParanoid" id="N1JPM3"/>
<dbReference type="InterPro" id="IPR009091">
    <property type="entry name" value="RCC1/BLIP-II"/>
</dbReference>
<feature type="region of interest" description="Disordered" evidence="3">
    <location>
        <begin position="197"/>
        <end position="231"/>
    </location>
</feature>
<dbReference type="InterPro" id="IPR011333">
    <property type="entry name" value="SKP1/BTB/POZ_sf"/>
</dbReference>
<feature type="region of interest" description="Disordered" evidence="3">
    <location>
        <begin position="1490"/>
        <end position="1542"/>
    </location>
</feature>
<dbReference type="HOGENOM" id="CLU_002285_0_0_1"/>
<feature type="region of interest" description="Disordered" evidence="3">
    <location>
        <begin position="583"/>
        <end position="604"/>
    </location>
</feature>
<dbReference type="Pfam" id="PF00651">
    <property type="entry name" value="BTB"/>
    <property type="match status" value="1"/>
</dbReference>
<sequence length="1542" mass="173308">MGHLLWKYYHHGDLTNFRKLLSDSYDSIVISNNENTLQSENKRRTGGQTLLAISSNKVKSRKSLCLQKSIASVKGAEINLSYFDVNGRDYAGLTILHRAVSSTEKFRDENGFATALLNHPDIDLCAQDMENGWTALHRALYFGNITMARAIIERDEINIGKKIGSTAPVVPSSVFKIRDNEKNRPFDLYQTILPKPFSNNSRLTSPGLDDQGYTEDSSAHDAKPSDSEASEFDSVDGNLVFAWGSSRNCGLGFKDQDDRHFPEKITLRRPNNLLLRFYQEYQESLDDDESVKIDQPVPQSISDIPFVVANRPIIIRDVVVSKLHSAIITADPESNLYMCGFGPGGRLGTGNEDTQFSFVSVHGGSLAGRRVLKIALGQDHSLAVIEDGSVLSWGSNVHSQLGYTLPSTRTQDHGLINVHARQILGPLRRVIVKGVAASTFHSAAYTSTSLFTWGRNKGQLGLMDSDSRSIKFQSAPREVAVSILKAPITNVCATDHATIVLLSNHHVYVFTNHGYRIVKFPLNHQHPKNYPNWNSNLSFQRRSNYVSSITAGNDTVGVISSRGELFTFTVRDALCISSSGKAEHPEKYDSLSQPERVWSPNKEDTSGIKSAAISENGSILVCTRAGSVWYRTKRTSTPRHEVNSASSKKEYQGFERIPGLTNITAVRGTPFGVNMAIQKINDSIEERIYLDEPSLRTDTASLMVFHHLEGLVRVQHREIVSVPRKAESNLSGPVIDSLEKLIHASSKLEVSLRQCLLRQPNGSSFNIEVRTSSSDVCIPMHSFLLGRSSVLRRAMRQCREHGEILIPNILHMKTKAPTDGSGLYSNVLATLTFKGLEFMALVNLVVYLYTDTVIDTWRYSNQKTSESCRNQSILYQLINFAGHLELKKLQTSLFLRLMADEGMDTDMNLAIMDPTYFQDGDVIVELKDSERMVHSAIICRRCPFFQGLFNGHAAGMWLVGRRQGSATNPVRVDLKHINSRIFDYVIRFIYTDSRIELFDKVICANIEEFLNIVLDVMATANELMLDSLSRVCQKVVARYVRDQNISSLINIIAPCSVHDFKVHALAYISRQLELMLENYLLSDLDGDLILQLDEIVRQHRRDVFHEVNRYERMFLLRYPDLISDIKDEKLRRIKDMEFRANMGLSSNRSDLLSTSHILSTENIESVPISRKKLKRKSKEMMNILKTPECRQLPPESDLIFEMDTGDCSPLSRKSKSRVEANMKSNLITTKQKATKFADPSWCHFSNVEPFSDALHQVISSRNLESLTESTASSIKMWSSAVPLPSKPDMREIMAQASSAKTENTGHPRTVKEIEARLNMPKMSQKERRKQNHQKCAAKCLPSSGDESSKITSPWNISNKIIRGSSSDGPTTTQSKITRYSEQSESLKSLNSRKPSSIDSNSAGYFPKTAVHSARSSFYASLPASYYGTIEDISQSSINSVNEDRLKKLLLPSMSDIIEQQKREQENLRKTATKRNLQEIQEEQAFQEWWDSESKRVQETEAARTATDDNKDQGKTLQGDVGRCKKNGKKKTHANYRGVKLKG</sequence>
<evidence type="ECO:0000256" key="3">
    <source>
        <dbReference type="SAM" id="MobiDB-lite"/>
    </source>
</evidence>
<evidence type="ECO:0000256" key="2">
    <source>
        <dbReference type="PROSITE-ProRule" id="PRU00235"/>
    </source>
</evidence>
<evidence type="ECO:0000313" key="6">
    <source>
        <dbReference type="Proteomes" id="UP000015441"/>
    </source>
</evidence>
<dbReference type="STRING" id="546991.N1JPM3"/>
<keyword evidence="1" id="KW-0677">Repeat</keyword>
<dbReference type="PANTHER" id="PTHR22872">
    <property type="entry name" value="BTK-BINDING PROTEIN-RELATED"/>
    <property type="match status" value="1"/>
</dbReference>
<feature type="repeat" description="RCC1" evidence="2">
    <location>
        <begin position="388"/>
        <end position="448"/>
    </location>
</feature>
<dbReference type="Gene3D" id="1.25.40.20">
    <property type="entry name" value="Ankyrin repeat-containing domain"/>
    <property type="match status" value="1"/>
</dbReference>
<dbReference type="InterPro" id="IPR000408">
    <property type="entry name" value="Reg_chr_condens"/>
</dbReference>
<evidence type="ECO:0000259" key="4">
    <source>
        <dbReference type="PROSITE" id="PS50097"/>
    </source>
</evidence>
<feature type="compositionally biased region" description="Basic and acidic residues" evidence="3">
    <location>
        <begin position="1491"/>
        <end position="1513"/>
    </location>
</feature>
<dbReference type="InterPro" id="IPR002110">
    <property type="entry name" value="Ankyrin_rpt"/>
</dbReference>
<dbReference type="Pfam" id="PF13637">
    <property type="entry name" value="Ank_4"/>
    <property type="match status" value="1"/>
</dbReference>
<proteinExistence type="predicted"/>
<dbReference type="Gene3D" id="3.30.710.10">
    <property type="entry name" value="Potassium Channel Kv1.1, Chain A"/>
    <property type="match status" value="1"/>
</dbReference>
<dbReference type="InterPro" id="IPR051625">
    <property type="entry name" value="Signaling_Regulatory_Domain"/>
</dbReference>
<dbReference type="SMART" id="SM00225">
    <property type="entry name" value="BTB"/>
    <property type="match status" value="1"/>
</dbReference>
<name>N1JPM3_BLUG1</name>
<feature type="domain" description="BTB" evidence="4">
    <location>
        <begin position="920"/>
        <end position="992"/>
    </location>
</feature>
<dbReference type="eggNOG" id="KOG0783">
    <property type="taxonomic scope" value="Eukaryota"/>
</dbReference>
<accession>N1JPM3</accession>